<keyword evidence="4" id="KW-0964">Secreted</keyword>
<dbReference type="KEGG" id="cmos:111434024"/>
<evidence type="ECO:0000256" key="6">
    <source>
        <dbReference type="ARBA" id="ARBA00023295"/>
    </source>
</evidence>
<dbReference type="SUPFAM" id="SSF51126">
    <property type="entry name" value="Pectin lyase-like"/>
    <property type="match status" value="1"/>
</dbReference>
<sequence length="171" mass="18693">MSTKQSSFLIATVLMLLLLDFTVDAQSSADVVFSLKRYGNIVLGTDITKALPNAWKDACTFNRSCAIVIPGGIFKVKEGIFKGPCNSPIHFQLGGTLQAPKSLQGNNWITFERIDRLTLSGQGVFDGQGKAAWKKNDCHKRINCAQLPIVSNIPSAFLLNLGNVVVFRHLL</sequence>
<evidence type="ECO:0000256" key="3">
    <source>
        <dbReference type="ARBA" id="ARBA00022512"/>
    </source>
</evidence>
<dbReference type="Pfam" id="PF00295">
    <property type="entry name" value="Glyco_hydro_28"/>
    <property type="match status" value="1"/>
</dbReference>
<evidence type="ECO:0000256" key="7">
    <source>
        <dbReference type="ARBA" id="ARBA00023316"/>
    </source>
</evidence>
<feature type="signal peptide" evidence="9">
    <location>
        <begin position="1"/>
        <end position="25"/>
    </location>
</feature>
<evidence type="ECO:0000256" key="1">
    <source>
        <dbReference type="ARBA" id="ARBA00004191"/>
    </source>
</evidence>
<dbReference type="InterPro" id="IPR012334">
    <property type="entry name" value="Pectin_lyas_fold"/>
</dbReference>
<evidence type="ECO:0000256" key="2">
    <source>
        <dbReference type="ARBA" id="ARBA00008834"/>
    </source>
</evidence>
<dbReference type="Gene3D" id="2.160.20.10">
    <property type="entry name" value="Single-stranded right-handed beta-helix, Pectin lyase-like"/>
    <property type="match status" value="1"/>
</dbReference>
<evidence type="ECO:0000256" key="4">
    <source>
        <dbReference type="ARBA" id="ARBA00022525"/>
    </source>
</evidence>
<keyword evidence="7" id="KW-0961">Cell wall biogenesis/degradation</keyword>
<keyword evidence="10" id="KW-1185">Reference proteome</keyword>
<reference evidence="11" key="1">
    <citation type="submission" date="2025-08" db="UniProtKB">
        <authorList>
            <consortium name="RefSeq"/>
        </authorList>
    </citation>
    <scope>IDENTIFICATION</scope>
    <source>
        <tissue evidence="11">Young leaves</tissue>
    </source>
</reference>
<dbReference type="GeneID" id="111434024"/>
<proteinExistence type="inferred from homology"/>
<dbReference type="AlphaFoldDB" id="A0A6J1EMW6"/>
<dbReference type="InterPro" id="IPR011050">
    <property type="entry name" value="Pectin_lyase_fold/virulence"/>
</dbReference>
<keyword evidence="6 8" id="KW-0326">Glycosidase</keyword>
<comment type="subcellular location">
    <subcellularLocation>
        <location evidence="1">Secreted</location>
        <location evidence="1">Cell wall</location>
    </subcellularLocation>
</comment>
<evidence type="ECO:0000313" key="11">
    <source>
        <dbReference type="RefSeq" id="XP_022927090.1"/>
    </source>
</evidence>
<evidence type="ECO:0000313" key="10">
    <source>
        <dbReference type="Proteomes" id="UP000504609"/>
    </source>
</evidence>
<dbReference type="InterPro" id="IPR000743">
    <property type="entry name" value="Glyco_hydro_28"/>
</dbReference>
<dbReference type="GO" id="GO:0005975">
    <property type="term" value="P:carbohydrate metabolic process"/>
    <property type="evidence" value="ECO:0007669"/>
    <property type="project" value="InterPro"/>
</dbReference>
<keyword evidence="9" id="KW-0732">Signal</keyword>
<organism evidence="10 11">
    <name type="scientific">Cucurbita moschata</name>
    <name type="common">Winter crookneck squash</name>
    <name type="synonym">Cucurbita pepo var. moschata</name>
    <dbReference type="NCBI Taxonomy" id="3662"/>
    <lineage>
        <taxon>Eukaryota</taxon>
        <taxon>Viridiplantae</taxon>
        <taxon>Streptophyta</taxon>
        <taxon>Embryophyta</taxon>
        <taxon>Tracheophyta</taxon>
        <taxon>Spermatophyta</taxon>
        <taxon>Magnoliopsida</taxon>
        <taxon>eudicotyledons</taxon>
        <taxon>Gunneridae</taxon>
        <taxon>Pentapetalae</taxon>
        <taxon>rosids</taxon>
        <taxon>fabids</taxon>
        <taxon>Cucurbitales</taxon>
        <taxon>Cucurbitaceae</taxon>
        <taxon>Cucurbiteae</taxon>
        <taxon>Cucurbita</taxon>
    </lineage>
</organism>
<comment type="similarity">
    <text evidence="2 8">Belongs to the glycosyl hydrolase 28 family.</text>
</comment>
<dbReference type="GO" id="GO:0004650">
    <property type="term" value="F:polygalacturonase activity"/>
    <property type="evidence" value="ECO:0007669"/>
    <property type="project" value="InterPro"/>
</dbReference>
<keyword evidence="3" id="KW-0134">Cell wall</keyword>
<evidence type="ECO:0000256" key="9">
    <source>
        <dbReference type="SAM" id="SignalP"/>
    </source>
</evidence>
<dbReference type="Proteomes" id="UP000504609">
    <property type="component" value="Unplaced"/>
</dbReference>
<keyword evidence="5 8" id="KW-0378">Hydrolase</keyword>
<accession>A0A6J1EMW6</accession>
<feature type="chain" id="PRO_5026806598" evidence="9">
    <location>
        <begin position="26"/>
        <end position="171"/>
    </location>
</feature>
<protein>
    <submittedName>
        <fullName evidence="11">Polygalacturonase-like</fullName>
    </submittedName>
</protein>
<gene>
    <name evidence="11" type="primary">LOC111434024</name>
</gene>
<evidence type="ECO:0000256" key="8">
    <source>
        <dbReference type="RuleBase" id="RU361169"/>
    </source>
</evidence>
<dbReference type="PANTHER" id="PTHR31375">
    <property type="match status" value="1"/>
</dbReference>
<name>A0A6J1EMW6_CUCMO</name>
<dbReference type="RefSeq" id="XP_022927090.1">
    <property type="nucleotide sequence ID" value="XM_023071322.1"/>
</dbReference>
<evidence type="ECO:0000256" key="5">
    <source>
        <dbReference type="ARBA" id="ARBA00022801"/>
    </source>
</evidence>
<dbReference type="GO" id="GO:0071555">
    <property type="term" value="P:cell wall organization"/>
    <property type="evidence" value="ECO:0007669"/>
    <property type="project" value="UniProtKB-KW"/>
</dbReference>